<comment type="caution">
    <text evidence="2">The sequence shown here is derived from an EMBL/GenBank/DDBJ whole genome shotgun (WGS) entry which is preliminary data.</text>
</comment>
<feature type="region of interest" description="Disordered" evidence="1">
    <location>
        <begin position="90"/>
        <end position="151"/>
    </location>
</feature>
<name>A0ABU6VL17_9FABA</name>
<keyword evidence="3" id="KW-1185">Reference proteome</keyword>
<evidence type="ECO:0000313" key="3">
    <source>
        <dbReference type="Proteomes" id="UP001341840"/>
    </source>
</evidence>
<organism evidence="2 3">
    <name type="scientific">Stylosanthes scabra</name>
    <dbReference type="NCBI Taxonomy" id="79078"/>
    <lineage>
        <taxon>Eukaryota</taxon>
        <taxon>Viridiplantae</taxon>
        <taxon>Streptophyta</taxon>
        <taxon>Embryophyta</taxon>
        <taxon>Tracheophyta</taxon>
        <taxon>Spermatophyta</taxon>
        <taxon>Magnoliopsida</taxon>
        <taxon>eudicotyledons</taxon>
        <taxon>Gunneridae</taxon>
        <taxon>Pentapetalae</taxon>
        <taxon>rosids</taxon>
        <taxon>fabids</taxon>
        <taxon>Fabales</taxon>
        <taxon>Fabaceae</taxon>
        <taxon>Papilionoideae</taxon>
        <taxon>50 kb inversion clade</taxon>
        <taxon>dalbergioids sensu lato</taxon>
        <taxon>Dalbergieae</taxon>
        <taxon>Pterocarpus clade</taxon>
        <taxon>Stylosanthes</taxon>
    </lineage>
</organism>
<evidence type="ECO:0000256" key="1">
    <source>
        <dbReference type="SAM" id="MobiDB-lite"/>
    </source>
</evidence>
<dbReference type="Proteomes" id="UP001341840">
    <property type="component" value="Unassembled WGS sequence"/>
</dbReference>
<feature type="compositionally biased region" description="Basic residues" evidence="1">
    <location>
        <begin position="105"/>
        <end position="117"/>
    </location>
</feature>
<reference evidence="2 3" key="1">
    <citation type="journal article" date="2023" name="Plants (Basel)">
        <title>Bridging the Gap: Combining Genomics and Transcriptomics Approaches to Understand Stylosanthes scabra, an Orphan Legume from the Brazilian Caatinga.</title>
        <authorList>
            <person name="Ferreira-Neto J.R.C."/>
            <person name="da Silva M.D."/>
            <person name="Binneck E."/>
            <person name="de Melo N.F."/>
            <person name="da Silva R.H."/>
            <person name="de Melo A.L.T.M."/>
            <person name="Pandolfi V."/>
            <person name="Bustamante F.O."/>
            <person name="Brasileiro-Vidal A.C."/>
            <person name="Benko-Iseppon A.M."/>
        </authorList>
    </citation>
    <scope>NUCLEOTIDE SEQUENCE [LARGE SCALE GENOMIC DNA]</scope>
    <source>
        <tissue evidence="2">Leaves</tissue>
    </source>
</reference>
<dbReference type="EMBL" id="JASCZI010151753">
    <property type="protein sequence ID" value="MED6174315.1"/>
    <property type="molecule type" value="Genomic_DNA"/>
</dbReference>
<sequence length="151" mass="17212">MKKIPQKLNGFKGHIDIEQGMSNIVWSSLSEEAFETNWNDFLIKYGLEGNKWLQESKGLAAILYRAFNKAYAEMVQFKAKDKEGKTIITHEEGSLNEMNDLHSPTRVRPRGRPKKRLGSTLKKQIASASNKKKRKALAEVNVGDENSRTFE</sequence>
<gene>
    <name evidence="2" type="ORF">PIB30_067942</name>
</gene>
<protein>
    <submittedName>
        <fullName evidence="2">Uncharacterized protein</fullName>
    </submittedName>
</protein>
<evidence type="ECO:0000313" key="2">
    <source>
        <dbReference type="EMBL" id="MED6174315.1"/>
    </source>
</evidence>
<accession>A0ABU6VL17</accession>
<proteinExistence type="predicted"/>